<dbReference type="Proteomes" id="UP001141806">
    <property type="component" value="Unassembled WGS sequence"/>
</dbReference>
<proteinExistence type="predicted"/>
<name>A0A9Q0KNG7_9MAGN</name>
<reference evidence="2" key="1">
    <citation type="journal article" date="2023" name="Plant J.">
        <title>The genome of the king protea, Protea cynaroides.</title>
        <authorList>
            <person name="Chang J."/>
            <person name="Duong T.A."/>
            <person name="Schoeman C."/>
            <person name="Ma X."/>
            <person name="Roodt D."/>
            <person name="Barker N."/>
            <person name="Li Z."/>
            <person name="Van de Peer Y."/>
            <person name="Mizrachi E."/>
        </authorList>
    </citation>
    <scope>NUCLEOTIDE SEQUENCE</scope>
    <source>
        <tissue evidence="2">Young leaves</tissue>
    </source>
</reference>
<comment type="caution">
    <text evidence="2">The sequence shown here is derived from an EMBL/GenBank/DDBJ whole genome shotgun (WGS) entry which is preliminary data.</text>
</comment>
<keyword evidence="3" id="KW-1185">Reference proteome</keyword>
<sequence length="115" mass="13334">MTEPGRQDFRTRKNPKHKNPNKNRNQQLNEGKNTNHKFRSTPSPFLISQAKTARKFCNRKRKRRSLENLKCFEVLGIAEESLKNIGEIDLGILTSRAKGSIVHGQEHQENKKARK</sequence>
<evidence type="ECO:0000256" key="1">
    <source>
        <dbReference type="SAM" id="MobiDB-lite"/>
    </source>
</evidence>
<feature type="compositionally biased region" description="Basic residues" evidence="1">
    <location>
        <begin position="12"/>
        <end position="21"/>
    </location>
</feature>
<evidence type="ECO:0000313" key="3">
    <source>
        <dbReference type="Proteomes" id="UP001141806"/>
    </source>
</evidence>
<dbReference type="EMBL" id="JAMYWD010000004">
    <property type="protein sequence ID" value="KAJ4973401.1"/>
    <property type="molecule type" value="Genomic_DNA"/>
</dbReference>
<gene>
    <name evidence="2" type="ORF">NE237_006575</name>
</gene>
<accession>A0A9Q0KNG7</accession>
<protein>
    <submittedName>
        <fullName evidence="2">Uncharacterized protein</fullName>
    </submittedName>
</protein>
<evidence type="ECO:0000313" key="2">
    <source>
        <dbReference type="EMBL" id="KAJ4973401.1"/>
    </source>
</evidence>
<feature type="compositionally biased region" description="Basic and acidic residues" evidence="1">
    <location>
        <begin position="1"/>
        <end position="11"/>
    </location>
</feature>
<feature type="region of interest" description="Disordered" evidence="1">
    <location>
        <begin position="1"/>
        <end position="47"/>
    </location>
</feature>
<organism evidence="2 3">
    <name type="scientific">Protea cynaroides</name>
    <dbReference type="NCBI Taxonomy" id="273540"/>
    <lineage>
        <taxon>Eukaryota</taxon>
        <taxon>Viridiplantae</taxon>
        <taxon>Streptophyta</taxon>
        <taxon>Embryophyta</taxon>
        <taxon>Tracheophyta</taxon>
        <taxon>Spermatophyta</taxon>
        <taxon>Magnoliopsida</taxon>
        <taxon>Proteales</taxon>
        <taxon>Proteaceae</taxon>
        <taxon>Protea</taxon>
    </lineage>
</organism>
<dbReference type="AlphaFoldDB" id="A0A9Q0KNG7"/>